<feature type="transmembrane region" description="Helical" evidence="1">
    <location>
        <begin position="348"/>
        <end position="366"/>
    </location>
</feature>
<dbReference type="EMBL" id="JAIWWW010000014">
    <property type="protein sequence ID" value="MCA4522881.1"/>
    <property type="molecule type" value="Genomic_DNA"/>
</dbReference>
<keyword evidence="1" id="KW-0812">Transmembrane</keyword>
<proteinExistence type="predicted"/>
<dbReference type="RefSeq" id="WP_192498839.1">
    <property type="nucleotide sequence ID" value="NZ_CP041230.1"/>
</dbReference>
<dbReference type="AlphaFoldDB" id="A0AAW4SHJ8"/>
<keyword evidence="1" id="KW-0472">Membrane</keyword>
<feature type="transmembrane region" description="Helical" evidence="1">
    <location>
        <begin position="292"/>
        <end position="312"/>
    </location>
</feature>
<name>A0AAW4SHJ8_9BACE</name>
<organism evidence="2 3">
    <name type="scientific">Bacteroides xylanisolvens</name>
    <dbReference type="NCBI Taxonomy" id="371601"/>
    <lineage>
        <taxon>Bacteria</taxon>
        <taxon>Pseudomonadati</taxon>
        <taxon>Bacteroidota</taxon>
        <taxon>Bacteroidia</taxon>
        <taxon>Bacteroidales</taxon>
        <taxon>Bacteroidaceae</taxon>
        <taxon>Bacteroides</taxon>
    </lineage>
</organism>
<evidence type="ECO:0000313" key="3">
    <source>
        <dbReference type="Proteomes" id="UP001197958"/>
    </source>
</evidence>
<reference evidence="2" key="1">
    <citation type="submission" date="2023-08" db="EMBL/GenBank/DDBJ databases">
        <title>Mucin Metabolism Genes Underlie the Key Renovations of Bacteroides xylanisolvens Genomes in Captive Great Apes.</title>
        <authorList>
            <person name="Nishida A.H."/>
        </authorList>
    </citation>
    <scope>NUCLEOTIDE SEQUENCE</scope>
    <source>
        <strain evidence="2">P19.10B</strain>
    </source>
</reference>
<comment type="caution">
    <text evidence="2">The sequence shown here is derived from an EMBL/GenBank/DDBJ whole genome shotgun (WGS) entry which is preliminary data.</text>
</comment>
<accession>A0AAW4SHJ8</accession>
<dbReference type="Proteomes" id="UP001197958">
    <property type="component" value="Unassembled WGS sequence"/>
</dbReference>
<gene>
    <name evidence="2" type="ORF">LDZ35_06625</name>
</gene>
<sequence length="397" mass="45952">MRIIIHNFHHRFHHRGRRGHRGYSGGNIFTHSSDTDCLSVFWKKCRKFFSLPSFPFLPSLSSLSFLSSVSSASSVVKIVMKTVMNLLLCLLLLSSCYYKAPALDSEELSKKTKDSLTYLYERHYTWNTNLEVVDDSISLECLPIKDTFIQLNKGDRVVVAEFAVHPADSVDSVWVKLAHTQDEQGWIREKELKKSFVPTDSISQAIHLFSDTHASYFIIIFALFVGVYLFRAFRRKQLQMVYFNDIDSVYPLFLCLLMAFSATIYESMQVFVPETWEHFYFNPTLSPFKVPFILSVFLLSIWLFLIVALAVLDDLFRQLTPAAAIFYLLGLMSCCIFCYFFFILMTHIYIGYLFLAFFMLVFAKKVHRNIGYKYRCGRCGEKLKQKGVCPHCGAINE</sequence>
<feature type="transmembrane region" description="Helical" evidence="1">
    <location>
        <begin position="250"/>
        <end position="272"/>
    </location>
</feature>
<keyword evidence="1" id="KW-1133">Transmembrane helix</keyword>
<feature type="transmembrane region" description="Helical" evidence="1">
    <location>
        <begin position="324"/>
        <end position="342"/>
    </location>
</feature>
<feature type="transmembrane region" description="Helical" evidence="1">
    <location>
        <begin position="213"/>
        <end position="230"/>
    </location>
</feature>
<evidence type="ECO:0000313" key="2">
    <source>
        <dbReference type="EMBL" id="MCA4522881.1"/>
    </source>
</evidence>
<evidence type="ECO:0000256" key="1">
    <source>
        <dbReference type="SAM" id="Phobius"/>
    </source>
</evidence>
<protein>
    <submittedName>
        <fullName evidence="2">Zinc ribbon domain-containing protein</fullName>
    </submittedName>
</protein>